<keyword evidence="4" id="KW-0750">Starch biosynthesis</keyword>
<evidence type="ECO:0000256" key="1">
    <source>
        <dbReference type="ARBA" id="ARBA00004727"/>
    </source>
</evidence>
<feature type="domain" description="Starch synthase catalytic" evidence="5">
    <location>
        <begin position="83"/>
        <end position="133"/>
    </location>
</feature>
<dbReference type="Proteomes" id="UP000593560">
    <property type="component" value="Unassembled WGS sequence"/>
</dbReference>
<accession>A0A7J9GTX1</accession>
<evidence type="ECO:0000256" key="2">
    <source>
        <dbReference type="ARBA" id="ARBA00022676"/>
    </source>
</evidence>
<keyword evidence="7" id="KW-1185">Reference proteome</keyword>
<protein>
    <recommendedName>
        <fullName evidence="5">Starch synthase catalytic domain-containing protein</fullName>
    </recommendedName>
</protein>
<dbReference type="InterPro" id="IPR013534">
    <property type="entry name" value="Starch_synth_cat_dom"/>
</dbReference>
<dbReference type="GO" id="GO:0019252">
    <property type="term" value="P:starch biosynthetic process"/>
    <property type="evidence" value="ECO:0007669"/>
    <property type="project" value="UniProtKB-UniPathway"/>
</dbReference>
<dbReference type="SUPFAM" id="SSF53756">
    <property type="entry name" value="UDP-Glycosyltransferase/glycogen phosphorylase"/>
    <property type="match status" value="1"/>
</dbReference>
<sequence>MATVTASHFVSRISHGAETKANLSQTGLRNQSMTHNGLRFLNKVDRLQMRTNAKAVARNAVKDEHPIANDKLSGKIICGTGMNIIFVGAEVGPWSKTGGLGDVLGGLPPAMAAKGHRVMTVSPRYDQYKDAWDTCVTVDVRFPNPVLFLTYTVESELK</sequence>
<dbReference type="PANTHER" id="PTHR45825">
    <property type="entry name" value="GRANULE-BOUND STARCH SYNTHASE 1, CHLOROPLASTIC/AMYLOPLASTIC"/>
    <property type="match status" value="1"/>
</dbReference>
<proteinExistence type="predicted"/>
<dbReference type="UniPathway" id="UPA00152"/>
<organism evidence="6 7">
    <name type="scientific">Gossypium harknessii</name>
    <dbReference type="NCBI Taxonomy" id="34285"/>
    <lineage>
        <taxon>Eukaryota</taxon>
        <taxon>Viridiplantae</taxon>
        <taxon>Streptophyta</taxon>
        <taxon>Embryophyta</taxon>
        <taxon>Tracheophyta</taxon>
        <taxon>Spermatophyta</taxon>
        <taxon>Magnoliopsida</taxon>
        <taxon>eudicotyledons</taxon>
        <taxon>Gunneridae</taxon>
        <taxon>Pentapetalae</taxon>
        <taxon>rosids</taxon>
        <taxon>malvids</taxon>
        <taxon>Malvales</taxon>
        <taxon>Malvaceae</taxon>
        <taxon>Malvoideae</taxon>
        <taxon>Gossypium</taxon>
    </lineage>
</organism>
<dbReference type="EMBL" id="JABFAD010000006">
    <property type="protein sequence ID" value="MBA0801026.1"/>
    <property type="molecule type" value="Genomic_DNA"/>
</dbReference>
<name>A0A7J9GTX1_9ROSI</name>
<evidence type="ECO:0000313" key="7">
    <source>
        <dbReference type="Proteomes" id="UP000593560"/>
    </source>
</evidence>
<dbReference type="Gene3D" id="3.40.50.2000">
    <property type="entry name" value="Glycogen Phosphorylase B"/>
    <property type="match status" value="1"/>
</dbReference>
<gene>
    <name evidence="6" type="ORF">Gohar_011419</name>
</gene>
<evidence type="ECO:0000313" key="6">
    <source>
        <dbReference type="EMBL" id="MBA0801026.1"/>
    </source>
</evidence>
<evidence type="ECO:0000256" key="4">
    <source>
        <dbReference type="ARBA" id="ARBA00022922"/>
    </source>
</evidence>
<keyword evidence="3" id="KW-0808">Transferase</keyword>
<dbReference type="AlphaFoldDB" id="A0A7J9GTX1"/>
<comment type="caution">
    <text evidence="6">The sequence shown here is derived from an EMBL/GenBank/DDBJ whole genome shotgun (WGS) entry which is preliminary data.</text>
</comment>
<evidence type="ECO:0000256" key="3">
    <source>
        <dbReference type="ARBA" id="ARBA00022679"/>
    </source>
</evidence>
<dbReference type="GO" id="GO:0016757">
    <property type="term" value="F:glycosyltransferase activity"/>
    <property type="evidence" value="ECO:0007669"/>
    <property type="project" value="UniProtKB-KW"/>
</dbReference>
<dbReference type="Pfam" id="PF08323">
    <property type="entry name" value="Glyco_transf_5"/>
    <property type="match status" value="1"/>
</dbReference>
<reference evidence="6 7" key="1">
    <citation type="journal article" date="2019" name="Genome Biol. Evol.">
        <title>Insights into the evolution of the New World diploid cottons (Gossypium, subgenus Houzingenia) based on genome sequencing.</title>
        <authorList>
            <person name="Grover C.E."/>
            <person name="Arick M.A. 2nd"/>
            <person name="Thrash A."/>
            <person name="Conover J.L."/>
            <person name="Sanders W.S."/>
            <person name="Peterson D.G."/>
            <person name="Frelichowski J.E."/>
            <person name="Scheffler J.A."/>
            <person name="Scheffler B.E."/>
            <person name="Wendel J.F."/>
        </authorList>
    </citation>
    <scope>NUCLEOTIDE SEQUENCE [LARGE SCALE GENOMIC DNA]</scope>
    <source>
        <strain evidence="6">0</strain>
        <tissue evidence="6">Leaf</tissue>
    </source>
</reference>
<evidence type="ECO:0000259" key="5">
    <source>
        <dbReference type="Pfam" id="PF08323"/>
    </source>
</evidence>
<keyword evidence="2" id="KW-0328">Glycosyltransferase</keyword>
<dbReference type="PANTHER" id="PTHR45825:SF3">
    <property type="entry name" value="GRANULE-BOUND STARCH SYNTHASE 1, CHLOROPLASTIC_AMYLOPLASTIC"/>
    <property type="match status" value="1"/>
</dbReference>
<dbReference type="OrthoDB" id="1748558at2759"/>
<comment type="pathway">
    <text evidence="1">Glycan biosynthesis; starch biosynthesis.</text>
</comment>